<dbReference type="Proteomes" id="UP000327044">
    <property type="component" value="Unassembled WGS sequence"/>
</dbReference>
<dbReference type="PANTHER" id="PTHR10426:SF88">
    <property type="entry name" value="ADIPOCYTE PLASMA MEMBRANE-ASSOCIATED PROTEIN HEMOMUCIN-RELATED"/>
    <property type="match status" value="1"/>
</dbReference>
<dbReference type="EMBL" id="GEZM01038727">
    <property type="protein sequence ID" value="JAV81541.1"/>
    <property type="molecule type" value="Transcribed_RNA"/>
</dbReference>
<keyword evidence="3" id="KW-0325">Glycoprotein</keyword>
<feature type="compositionally biased region" description="Pro residues" evidence="4">
    <location>
        <begin position="499"/>
        <end position="657"/>
    </location>
</feature>
<evidence type="ECO:0000256" key="2">
    <source>
        <dbReference type="ARBA" id="ARBA00022553"/>
    </source>
</evidence>
<evidence type="ECO:0000256" key="1">
    <source>
        <dbReference type="ARBA" id="ARBA00009191"/>
    </source>
</evidence>
<name>A0A1Y1M7L9_PHOPY</name>
<feature type="region of interest" description="Disordered" evidence="4">
    <location>
        <begin position="429"/>
        <end position="758"/>
    </location>
</feature>
<evidence type="ECO:0000256" key="3">
    <source>
        <dbReference type="ARBA" id="ARBA00023180"/>
    </source>
</evidence>
<feature type="compositionally biased region" description="Basic and acidic residues" evidence="4">
    <location>
        <begin position="746"/>
        <end position="758"/>
    </location>
</feature>
<keyword evidence="8" id="KW-1185">Reference proteome</keyword>
<dbReference type="Gene3D" id="2.120.10.30">
    <property type="entry name" value="TolB, C-terminal domain"/>
    <property type="match status" value="1"/>
</dbReference>
<reference evidence="7" key="3">
    <citation type="submission" date="2019-08" db="EMBL/GenBank/DDBJ databases">
        <authorList>
            <consortium name="Photinus pyralis genome working group"/>
            <person name="Fallon T.R."/>
            <person name="Sander Lower S.E."/>
            <person name="Weng J.-K."/>
        </authorList>
    </citation>
    <scope>NUCLEOTIDE SEQUENCE</scope>
    <source>
        <strain evidence="7">1611_PpyrPB1</strain>
        <tissue evidence="7">Whole body</tissue>
    </source>
</reference>
<evidence type="ECO:0000313" key="8">
    <source>
        <dbReference type="Proteomes" id="UP000327044"/>
    </source>
</evidence>
<evidence type="ECO:0000256" key="4">
    <source>
        <dbReference type="SAM" id="MobiDB-lite"/>
    </source>
</evidence>
<feature type="compositionally biased region" description="Polar residues" evidence="4">
    <location>
        <begin position="732"/>
        <end position="745"/>
    </location>
</feature>
<evidence type="ECO:0000313" key="7">
    <source>
        <dbReference type="EMBL" id="KAB0804026.1"/>
    </source>
</evidence>
<evidence type="ECO:0000313" key="6">
    <source>
        <dbReference type="EMBL" id="JAV81541.1"/>
    </source>
</evidence>
<dbReference type="GO" id="GO:0012505">
    <property type="term" value="C:endomembrane system"/>
    <property type="evidence" value="ECO:0007669"/>
    <property type="project" value="TreeGrafter"/>
</dbReference>
<evidence type="ECO:0000259" key="5">
    <source>
        <dbReference type="Pfam" id="PF03088"/>
    </source>
</evidence>
<feature type="compositionally biased region" description="Polar residues" evidence="4">
    <location>
        <begin position="477"/>
        <end position="486"/>
    </location>
</feature>
<dbReference type="OrthoDB" id="5307922at2759"/>
<keyword evidence="2" id="KW-0597">Phosphoprotein</keyword>
<dbReference type="GO" id="GO:0016787">
    <property type="term" value="F:hydrolase activity"/>
    <property type="evidence" value="ECO:0007669"/>
    <property type="project" value="TreeGrafter"/>
</dbReference>
<dbReference type="FunCoup" id="A0A1Y1M7L9">
    <property type="interactions" value="788"/>
</dbReference>
<reference evidence="7 8" key="2">
    <citation type="journal article" date="2018" name="Elife">
        <title>Firefly genomes illuminate parallel origins of bioluminescence in beetles.</title>
        <authorList>
            <person name="Fallon T.R."/>
            <person name="Lower S.E."/>
            <person name="Chang C.H."/>
            <person name="Bessho-Uehara M."/>
            <person name="Martin G.J."/>
            <person name="Bewick A.J."/>
            <person name="Behringer M."/>
            <person name="Debat H.J."/>
            <person name="Wong I."/>
            <person name="Day J.C."/>
            <person name="Suvorov A."/>
            <person name="Silva C.J."/>
            <person name="Stanger-Hall K.F."/>
            <person name="Hall D.W."/>
            <person name="Schmitz R.J."/>
            <person name="Nelson D.R."/>
            <person name="Lewis S.M."/>
            <person name="Shigenobu S."/>
            <person name="Bybee S.M."/>
            <person name="Larracuente A.M."/>
            <person name="Oba Y."/>
            <person name="Weng J.K."/>
        </authorList>
    </citation>
    <scope>NUCLEOTIDE SEQUENCE [LARGE SCALE GENOMIC DNA]</scope>
    <source>
        <strain evidence="7">1611_PpyrPB1</strain>
        <tissue evidence="7">Whole body</tissue>
    </source>
</reference>
<dbReference type="InParanoid" id="A0A1Y1M7L9"/>
<dbReference type="Pfam" id="PF03088">
    <property type="entry name" value="Str_synth"/>
    <property type="match status" value="1"/>
</dbReference>
<dbReference type="InterPro" id="IPR011042">
    <property type="entry name" value="6-blade_b-propeller_TolB-like"/>
</dbReference>
<feature type="compositionally biased region" description="Polar residues" evidence="4">
    <location>
        <begin position="667"/>
        <end position="676"/>
    </location>
</feature>
<reference evidence="6" key="1">
    <citation type="journal article" date="2016" name="Sci. Rep.">
        <title>Molecular characterization of firefly nuptial gifts: a multi-omics approach sheds light on postcopulatory sexual selection.</title>
        <authorList>
            <person name="Al-Wathiqui N."/>
            <person name="Fallon T.R."/>
            <person name="South A."/>
            <person name="Weng J.K."/>
            <person name="Lewis S.M."/>
        </authorList>
    </citation>
    <scope>NUCLEOTIDE SEQUENCE</scope>
</reference>
<feature type="compositionally biased region" description="Low complexity" evidence="4">
    <location>
        <begin position="435"/>
        <end position="470"/>
    </location>
</feature>
<dbReference type="AlphaFoldDB" id="A0A1Y1M7L9"/>
<dbReference type="EMBL" id="VVIM01000001">
    <property type="protein sequence ID" value="KAB0804026.1"/>
    <property type="molecule type" value="Genomic_DNA"/>
</dbReference>
<dbReference type="PANTHER" id="PTHR10426">
    <property type="entry name" value="STRICTOSIDINE SYNTHASE-RELATED"/>
    <property type="match status" value="1"/>
</dbReference>
<sequence length="758" mass="81631">MGIVKFLTVRAVEGVVAVLLITFMPNLPPDAKYSLNYNLTPVMPFEGALTLNDKLQSTEVWHKGDFNGPEAYGVYNGELYTSIHGGNVIKLIGESFVPVVKFGKQCKGFYQEHICGRPLGFQFDKHGGLYVADAYYGIYKVDMKTGKQLQLISMDQEINGKKPKMPNSVAIASNGDIYWTDSSTEFFLYDGVYDMLADGSGRLIHYDGKTKQNTVLIDKLHFANGIRLAVDESFVITTETARCRVYRYHLKGPKKGTYDIFLDGLPGLPDNIQTDGKDGFLIPLVVGRDDDYPPPLNILGPFPLLRKFLSRLLGLTELAFQLMDKVYPSEWAEKAVHYIGHFASIPHSFSSPRQTILHISKDGVILDSIHSLNGSIVGMSEAFIFKDMLYMGSPFNDYIGRISLEKVGWGHLALKDSYYPSSTAETPTLKVASETASAQPTPKAAASQPTTAPPQKATSTQSSPTTQRPPKVVTQAPEVTTQSPDTKPSPIHTTQAPPTTRPPPPPSKQSSPPPPPVQQTPPPPKQTPPPPPSGKQTPPPPPPPKQVPPPPPPTKQSPPPPTSTTQAPPPSTQTSPPSPKQTPPRPAKQVPPPSPSTKQTPSPPSTKQTPPPPPPKQTPPPPSPTKQAPPPPTTQAPPTPASTTPPPPNTKPLPPATQFPKVASPAPSATSQQLPSHSKELPPQPPKVAPTAEIPKETPQQPSPSLKAAPPKEQPSKVSSSAQPSKPSPSSRTQGQPTPKQASSKTIHEQSAEGKNEL</sequence>
<protein>
    <recommendedName>
        <fullName evidence="5">Strictosidine synthase conserved region domain-containing protein</fullName>
    </recommendedName>
</protein>
<feature type="compositionally biased region" description="Low complexity" evidence="4">
    <location>
        <begin position="716"/>
        <end position="731"/>
    </location>
</feature>
<feature type="domain" description="Strictosidine synthase conserved region" evidence="5">
    <location>
        <begin position="167"/>
        <end position="253"/>
    </location>
</feature>
<dbReference type="Pfam" id="PF20067">
    <property type="entry name" value="SSL_N"/>
    <property type="match status" value="1"/>
</dbReference>
<dbReference type="SUPFAM" id="SSF63829">
    <property type="entry name" value="Calcium-dependent phosphotriesterase"/>
    <property type="match status" value="1"/>
</dbReference>
<comment type="similarity">
    <text evidence="1">Belongs to the strictosidine synthase family.</text>
</comment>
<gene>
    <name evidence="7" type="ORF">PPYR_00996</name>
</gene>
<organism evidence="6">
    <name type="scientific">Photinus pyralis</name>
    <name type="common">Common eastern firefly</name>
    <name type="synonym">Lampyris pyralis</name>
    <dbReference type="NCBI Taxonomy" id="7054"/>
    <lineage>
        <taxon>Eukaryota</taxon>
        <taxon>Metazoa</taxon>
        <taxon>Ecdysozoa</taxon>
        <taxon>Arthropoda</taxon>
        <taxon>Hexapoda</taxon>
        <taxon>Insecta</taxon>
        <taxon>Pterygota</taxon>
        <taxon>Neoptera</taxon>
        <taxon>Endopterygota</taxon>
        <taxon>Coleoptera</taxon>
        <taxon>Polyphaga</taxon>
        <taxon>Elateriformia</taxon>
        <taxon>Elateroidea</taxon>
        <taxon>Lampyridae</taxon>
        <taxon>Lampyrinae</taxon>
        <taxon>Photinus</taxon>
    </lineage>
</organism>
<dbReference type="InterPro" id="IPR018119">
    <property type="entry name" value="Strictosidine_synth_cons-reg"/>
</dbReference>
<proteinExistence type="inferred from homology"/>
<accession>A0A1Y1M7L9</accession>